<keyword evidence="7" id="KW-0408">Iron</keyword>
<evidence type="ECO:0000256" key="9">
    <source>
        <dbReference type="ARBA" id="ARBA00023136"/>
    </source>
</evidence>
<dbReference type="Gene3D" id="2.170.130.10">
    <property type="entry name" value="TonB-dependent receptor, plug domain"/>
    <property type="match status" value="1"/>
</dbReference>
<dbReference type="GO" id="GO:0009279">
    <property type="term" value="C:cell outer membrane"/>
    <property type="evidence" value="ECO:0007669"/>
    <property type="project" value="UniProtKB-SubCell"/>
</dbReference>
<dbReference type="InterPro" id="IPR036942">
    <property type="entry name" value="Beta-barrel_TonB_sf"/>
</dbReference>
<evidence type="ECO:0000256" key="7">
    <source>
        <dbReference type="ARBA" id="ARBA00023004"/>
    </source>
</evidence>
<evidence type="ECO:0000256" key="4">
    <source>
        <dbReference type="ARBA" id="ARBA00022496"/>
    </source>
</evidence>
<name>A0A845UB42_9PROT</name>
<dbReference type="AlphaFoldDB" id="A0A845UB42"/>
<dbReference type="Pfam" id="PF07715">
    <property type="entry name" value="Plug"/>
    <property type="match status" value="1"/>
</dbReference>
<keyword evidence="10 11" id="KW-0998">Cell outer membrane</keyword>
<evidence type="ECO:0000256" key="3">
    <source>
        <dbReference type="ARBA" id="ARBA00022452"/>
    </source>
</evidence>
<keyword evidence="6" id="KW-0732">Signal</keyword>
<evidence type="ECO:0000256" key="8">
    <source>
        <dbReference type="ARBA" id="ARBA00023065"/>
    </source>
</evidence>
<reference evidence="13" key="1">
    <citation type="submission" date="2019-11" db="EMBL/GenBank/DDBJ databases">
        <title>Acidithiobacillus ferrianus sp. nov.: a facultatively anaerobic and extremely acidophilic chemolithoautotroph.</title>
        <authorList>
            <person name="Norris P.R."/>
            <person name="Falagan C."/>
            <person name="Moya-Beltran A."/>
            <person name="Castro M."/>
            <person name="Quatrini R."/>
            <person name="Johnson D.B."/>
        </authorList>
    </citation>
    <scope>NUCLEOTIDE SEQUENCE [LARGE SCALE GENOMIC DNA]</scope>
    <source>
        <strain evidence="13">MG</strain>
    </source>
</reference>
<evidence type="ECO:0000256" key="6">
    <source>
        <dbReference type="ARBA" id="ARBA00022729"/>
    </source>
</evidence>
<proteinExistence type="inferred from homology"/>
<dbReference type="InterPro" id="IPR039426">
    <property type="entry name" value="TonB-dep_rcpt-like"/>
</dbReference>
<evidence type="ECO:0000256" key="2">
    <source>
        <dbReference type="ARBA" id="ARBA00022448"/>
    </source>
</evidence>
<keyword evidence="13" id="KW-0675">Receptor</keyword>
<sequence length="810" mass="88641">MLAVLSPKFRSEVMRIENAQKKTHKSVWDVTSGIRRPGRYPFIAIGIAGYFLGSGLALADTVTASTDSGEKKTVNIGEVSNNYVSSNEKHKIIKTKIAKSSQSILTVNKDQLDYMAPNTGAFQLASRLPGVQVMGSNPSSGVGSNSLNINGFGVGTGPTVNGHFNAIQVNFDGIPLSNPLSGDGGFYSVEMPIAQILNGVSVNYGPGNPDDRWQSSIGGTVNFLPVQPSKTAGVTVGTSFGSYGSQTQYGVAKSGNFDNGWSAVAAFGHTSGQVPGLEYAYPTQANVFFGKVQKIDKSGDRYSVGLYISRSQYLAVPSVPITALGGYTVNGYGVPGEPLSEQTSGFYSTKTPVQSYFQYTDNIWLLYSKQHWIISKNASIDNKIWFKHSHRIHVGHGLYYGDTSPTLDEYYPPIFYTIGDRIKYSRTISNNHIKVGGYLYYMNYKNPFILYNAPVLHESVGNFYYDANNDTSQMSEFGYLQDTIELLNSKLKITPGIAYAAYQTSDANLLPPTGSPLLHGVMNGTYDSGVFTSFGGFEPSLGVNYEVIKNIFLYGYGARTNANPENESYGNEYTFYIDPTKIHLVNNTDFELGVKYYNKKVFASINYYHDQVDNIVKGLYANGTALFPTGYELGNALYQGVNMQVSWNPIYWLNLYASANIQHPYYTHLETGSGNNYAGNILSGVPLRSFLFGLAYKNAIGAGVFSANLDDRYVGAAGMSNPITGDVTLRTNPYNLVNLTLSYKTTIFDHYLSSLRYIGFRLGIYNMLNRRYNESEGIGSGINTPGLPSNAVFGTQGAPRTVYGTLSFKF</sequence>
<dbReference type="GO" id="GO:0015344">
    <property type="term" value="F:siderophore uptake transmembrane transporter activity"/>
    <property type="evidence" value="ECO:0007669"/>
    <property type="project" value="TreeGrafter"/>
</dbReference>
<comment type="caution">
    <text evidence="13">The sequence shown here is derived from an EMBL/GenBank/DDBJ whole genome shotgun (WGS) entry which is preliminary data.</text>
</comment>
<gene>
    <name evidence="13" type="ORF">GL267_12340</name>
</gene>
<comment type="similarity">
    <text evidence="11">Belongs to the TonB-dependent receptor family.</text>
</comment>
<protein>
    <submittedName>
        <fullName evidence="13">TonB-dependent receptor</fullName>
    </submittedName>
</protein>
<keyword evidence="4" id="KW-0410">Iron transport</keyword>
<evidence type="ECO:0000259" key="12">
    <source>
        <dbReference type="Pfam" id="PF07715"/>
    </source>
</evidence>
<evidence type="ECO:0000313" key="13">
    <source>
        <dbReference type="EMBL" id="NDU43389.1"/>
    </source>
</evidence>
<organism evidence="13">
    <name type="scientific">Acidithiobacillus ferrianus</name>
    <dbReference type="NCBI Taxonomy" id="2678518"/>
    <lineage>
        <taxon>Bacteria</taxon>
        <taxon>Pseudomonadati</taxon>
        <taxon>Pseudomonadota</taxon>
        <taxon>Acidithiobacillia</taxon>
        <taxon>Acidithiobacillales</taxon>
        <taxon>Acidithiobacillaceae</taxon>
        <taxon>Acidithiobacillus</taxon>
    </lineage>
</organism>
<dbReference type="PANTHER" id="PTHR32552:SF89">
    <property type="entry name" value="CATECHOLATE SIDEROPHORE RECEPTOR FIU"/>
    <property type="match status" value="1"/>
</dbReference>
<evidence type="ECO:0000256" key="1">
    <source>
        <dbReference type="ARBA" id="ARBA00004571"/>
    </source>
</evidence>
<evidence type="ECO:0000256" key="10">
    <source>
        <dbReference type="ARBA" id="ARBA00023237"/>
    </source>
</evidence>
<dbReference type="EMBL" id="WNJL01000037">
    <property type="protein sequence ID" value="NDU43389.1"/>
    <property type="molecule type" value="Genomic_DNA"/>
</dbReference>
<dbReference type="Gene3D" id="2.40.170.20">
    <property type="entry name" value="TonB-dependent receptor, beta-barrel domain"/>
    <property type="match status" value="1"/>
</dbReference>
<keyword evidence="2 11" id="KW-0813">Transport</keyword>
<keyword evidence="3 11" id="KW-1134">Transmembrane beta strand</keyword>
<evidence type="ECO:0000256" key="5">
    <source>
        <dbReference type="ARBA" id="ARBA00022692"/>
    </source>
</evidence>
<accession>A0A845UB42</accession>
<dbReference type="SUPFAM" id="SSF56935">
    <property type="entry name" value="Porins"/>
    <property type="match status" value="1"/>
</dbReference>
<dbReference type="InterPro" id="IPR012910">
    <property type="entry name" value="Plug_dom"/>
</dbReference>
<evidence type="ECO:0000256" key="11">
    <source>
        <dbReference type="PROSITE-ProRule" id="PRU01360"/>
    </source>
</evidence>
<keyword evidence="5 11" id="KW-0812">Transmembrane</keyword>
<keyword evidence="9 11" id="KW-0472">Membrane</keyword>
<dbReference type="PANTHER" id="PTHR32552">
    <property type="entry name" value="FERRICHROME IRON RECEPTOR-RELATED"/>
    <property type="match status" value="1"/>
</dbReference>
<dbReference type="PROSITE" id="PS52016">
    <property type="entry name" value="TONB_DEPENDENT_REC_3"/>
    <property type="match status" value="1"/>
</dbReference>
<feature type="domain" description="TonB-dependent receptor plug" evidence="12">
    <location>
        <begin position="98"/>
        <end position="207"/>
    </location>
</feature>
<comment type="subcellular location">
    <subcellularLocation>
        <location evidence="1 11">Cell outer membrane</location>
        <topology evidence="1 11">Multi-pass membrane protein</topology>
    </subcellularLocation>
</comment>
<dbReference type="InterPro" id="IPR037066">
    <property type="entry name" value="Plug_dom_sf"/>
</dbReference>
<keyword evidence="8" id="KW-0406">Ion transport</keyword>